<feature type="binding site" evidence="8">
    <location>
        <position position="40"/>
    </location>
    <ligand>
        <name>Mg(2+)</name>
        <dbReference type="ChEBI" id="CHEBI:18420"/>
    </ligand>
</feature>
<comment type="subcellular location">
    <subcellularLocation>
        <location evidence="8">Cytoplasm</location>
    </subcellularLocation>
</comment>
<dbReference type="GO" id="GO:0044208">
    <property type="term" value="P:'de novo' AMP biosynthetic process"/>
    <property type="evidence" value="ECO:0007669"/>
    <property type="project" value="UniProtKB-UniRule"/>
</dbReference>
<feature type="binding site" evidence="8">
    <location>
        <position position="142"/>
    </location>
    <ligand>
        <name>IMP</name>
        <dbReference type="ChEBI" id="CHEBI:58053"/>
        <note>ligand shared between dimeric partners</note>
    </ligand>
</feature>
<proteinExistence type="inferred from homology"/>
<feature type="binding site" evidence="8">
    <location>
        <position position="304"/>
    </location>
    <ligand>
        <name>GTP</name>
        <dbReference type="ChEBI" id="CHEBI:37565"/>
    </ligand>
</feature>
<dbReference type="HAMAP" id="MF_00011">
    <property type="entry name" value="Adenylosucc_synth"/>
    <property type="match status" value="1"/>
</dbReference>
<keyword evidence="4 8" id="KW-0547">Nucleotide-binding</keyword>
<dbReference type="InterPro" id="IPR042109">
    <property type="entry name" value="Adenylosuccinate_synth_dom1"/>
</dbReference>
<keyword evidence="2 8" id="KW-0436">Ligase</keyword>
<feature type="binding site" description="in other chain" evidence="8">
    <location>
        <begin position="38"/>
        <end position="41"/>
    </location>
    <ligand>
        <name>IMP</name>
        <dbReference type="ChEBI" id="CHEBI:58053"/>
        <note>ligand shared between dimeric partners</note>
    </ligand>
</feature>
<comment type="subunit">
    <text evidence="1 8">Homodimer.</text>
</comment>
<dbReference type="PANTHER" id="PTHR11846:SF0">
    <property type="entry name" value="ADENYLOSUCCINATE SYNTHETASE"/>
    <property type="match status" value="1"/>
</dbReference>
<evidence type="ECO:0000256" key="3">
    <source>
        <dbReference type="ARBA" id="ARBA00022723"/>
    </source>
</evidence>
<dbReference type="InterPro" id="IPR033128">
    <property type="entry name" value="Adenylosuccin_syn_Lys_AS"/>
</dbReference>
<evidence type="ECO:0000256" key="4">
    <source>
        <dbReference type="ARBA" id="ARBA00022741"/>
    </source>
</evidence>
<feature type="active site" description="Proton acceptor" evidence="8">
    <location>
        <position position="13"/>
    </location>
</feature>
<keyword evidence="6 8" id="KW-0460">Magnesium</keyword>
<dbReference type="PANTHER" id="PTHR11846">
    <property type="entry name" value="ADENYLOSUCCINATE SYNTHETASE"/>
    <property type="match status" value="1"/>
</dbReference>
<reference evidence="11" key="1">
    <citation type="submission" date="2022-03" db="EMBL/GenBank/DDBJ databases">
        <title>Complete genome sequence of Caldinitratiruptor microaerophilus.</title>
        <authorList>
            <person name="Mukaiyama R."/>
            <person name="Nishiyama T."/>
            <person name="Ueda K."/>
        </authorList>
    </citation>
    <scope>NUCLEOTIDE SEQUENCE</scope>
    <source>
        <strain evidence="11">JCM 16183</strain>
    </source>
</reference>
<dbReference type="Pfam" id="PF00709">
    <property type="entry name" value="Adenylsucc_synt"/>
    <property type="match status" value="1"/>
</dbReference>
<evidence type="ECO:0000256" key="5">
    <source>
        <dbReference type="ARBA" id="ARBA00022755"/>
    </source>
</evidence>
<feature type="binding site" description="in other chain" evidence="8">
    <location>
        <position position="238"/>
    </location>
    <ligand>
        <name>IMP</name>
        <dbReference type="ChEBI" id="CHEBI:58053"/>
        <note>ligand shared between dimeric partners</note>
    </ligand>
</feature>
<comment type="catalytic activity">
    <reaction evidence="8 10">
        <text>IMP + L-aspartate + GTP = N(6)-(1,2-dicarboxyethyl)-AMP + GDP + phosphate + 2 H(+)</text>
        <dbReference type="Rhea" id="RHEA:15753"/>
        <dbReference type="ChEBI" id="CHEBI:15378"/>
        <dbReference type="ChEBI" id="CHEBI:29991"/>
        <dbReference type="ChEBI" id="CHEBI:37565"/>
        <dbReference type="ChEBI" id="CHEBI:43474"/>
        <dbReference type="ChEBI" id="CHEBI:57567"/>
        <dbReference type="ChEBI" id="CHEBI:58053"/>
        <dbReference type="ChEBI" id="CHEBI:58189"/>
        <dbReference type="EC" id="6.3.4.4"/>
    </reaction>
</comment>
<dbReference type="EMBL" id="AP025628">
    <property type="protein sequence ID" value="BDG61842.1"/>
    <property type="molecule type" value="Genomic_DNA"/>
</dbReference>
<name>A0AA35CPP3_9FIRM</name>
<evidence type="ECO:0000256" key="2">
    <source>
        <dbReference type="ARBA" id="ARBA00022598"/>
    </source>
</evidence>
<comment type="similarity">
    <text evidence="8 10">Belongs to the adenylosuccinate synthetase family.</text>
</comment>
<evidence type="ECO:0000313" key="11">
    <source>
        <dbReference type="EMBL" id="BDG61842.1"/>
    </source>
</evidence>
<keyword evidence="5 8" id="KW-0658">Purine biosynthesis</keyword>
<gene>
    <name evidence="8 11" type="primary">purA</name>
    <name evidence="11" type="ORF">caldi_29320</name>
</gene>
<evidence type="ECO:0000256" key="7">
    <source>
        <dbReference type="ARBA" id="ARBA00023134"/>
    </source>
</evidence>
<dbReference type="AlphaFoldDB" id="A0AA35CPP3"/>
<dbReference type="NCBIfam" id="NF002223">
    <property type="entry name" value="PRK01117.1"/>
    <property type="match status" value="1"/>
</dbReference>
<dbReference type="RefSeq" id="WP_264842461.1">
    <property type="nucleotide sequence ID" value="NZ_AP025628.1"/>
</dbReference>
<dbReference type="KEGG" id="cmic:caldi_29320"/>
<dbReference type="GO" id="GO:0005525">
    <property type="term" value="F:GTP binding"/>
    <property type="evidence" value="ECO:0007669"/>
    <property type="project" value="UniProtKB-UniRule"/>
</dbReference>
<protein>
    <recommendedName>
        <fullName evidence="8 10">Adenylosuccinate synthetase</fullName>
        <shortName evidence="8">AMPSase</shortName>
        <shortName evidence="8">AdSS</shortName>
        <ecNumber evidence="8 10">6.3.4.4</ecNumber>
    </recommendedName>
    <alternativeName>
        <fullName evidence="8">IMP--aspartate ligase</fullName>
    </alternativeName>
</protein>
<evidence type="ECO:0000256" key="9">
    <source>
        <dbReference type="PROSITE-ProRule" id="PRU10134"/>
    </source>
</evidence>
<dbReference type="PROSITE" id="PS01266">
    <property type="entry name" value="ADENYLOSUCCIN_SYN_1"/>
    <property type="match status" value="1"/>
</dbReference>
<feature type="binding site" evidence="8">
    <location>
        <position position="13"/>
    </location>
    <ligand>
        <name>Mg(2+)</name>
        <dbReference type="ChEBI" id="CHEBI:18420"/>
    </ligand>
</feature>
<evidence type="ECO:0000256" key="8">
    <source>
        <dbReference type="HAMAP-Rule" id="MF_00011"/>
    </source>
</evidence>
<feature type="binding site" evidence="8">
    <location>
        <begin position="12"/>
        <end position="18"/>
    </location>
    <ligand>
        <name>GTP</name>
        <dbReference type="ChEBI" id="CHEBI:37565"/>
    </ligand>
</feature>
<evidence type="ECO:0000256" key="10">
    <source>
        <dbReference type="RuleBase" id="RU000520"/>
    </source>
</evidence>
<comment type="cofactor">
    <cofactor evidence="8">
        <name>Mg(2+)</name>
        <dbReference type="ChEBI" id="CHEBI:18420"/>
    </cofactor>
    <text evidence="8">Binds 1 Mg(2+) ion per subunit.</text>
</comment>
<dbReference type="Proteomes" id="UP001163687">
    <property type="component" value="Chromosome"/>
</dbReference>
<organism evidence="11 12">
    <name type="scientific">Caldinitratiruptor microaerophilus</name>
    <dbReference type="NCBI Taxonomy" id="671077"/>
    <lineage>
        <taxon>Bacteria</taxon>
        <taxon>Bacillati</taxon>
        <taxon>Bacillota</taxon>
        <taxon>Clostridia</taxon>
        <taxon>Eubacteriales</taxon>
        <taxon>Symbiobacteriaceae</taxon>
        <taxon>Caldinitratiruptor</taxon>
    </lineage>
</organism>
<dbReference type="Gene3D" id="3.90.170.10">
    <property type="entry name" value="Adenylosuccinate Synthetase, subunit A, domain 3"/>
    <property type="match status" value="1"/>
</dbReference>
<dbReference type="EC" id="6.3.4.4" evidence="8 10"/>
<feature type="binding site" description="in other chain" evidence="8">
    <location>
        <position position="302"/>
    </location>
    <ligand>
        <name>IMP</name>
        <dbReference type="ChEBI" id="CHEBI:58053"/>
        <note>ligand shared between dimeric partners</note>
    </ligand>
</feature>
<evidence type="ECO:0000313" key="12">
    <source>
        <dbReference type="Proteomes" id="UP001163687"/>
    </source>
</evidence>
<dbReference type="InterPro" id="IPR042111">
    <property type="entry name" value="Adenylosuccinate_synth_dom3"/>
</dbReference>
<dbReference type="Gene3D" id="1.10.300.10">
    <property type="entry name" value="Adenylosuccinate Synthetase, subunit A, domain 2"/>
    <property type="match status" value="1"/>
</dbReference>
<dbReference type="GO" id="GO:0046040">
    <property type="term" value="P:IMP metabolic process"/>
    <property type="evidence" value="ECO:0007669"/>
    <property type="project" value="TreeGrafter"/>
</dbReference>
<dbReference type="InterPro" id="IPR027417">
    <property type="entry name" value="P-loop_NTPase"/>
</dbReference>
<sequence length="435" mass="47784">MPAVVLVGTQWGDEGKGKIIDYLSAQADVVVRYQGGNNAGHTVWVDGRQFKLRLIPSGILYPGTVCVIGHGVVIDPRVLVEEMDYLAGQGVDLAGLRISPAAHLIMPYHIRIDEADEDRKGANKIGTTRRGIGPAYMDKFARVGLRVVDLLEKDEFERRLEAVLAEKNALLERVYGLPGFTLREIADEYLALAERIRPYVANTVEIIGEAVEKGKNVLFEGAQGTLLDIDFGTYPYVTASHPIAGGACIGAGVGPTRIDRVIGVVKAYTSRVGEGPFPTELKGATGDWIREAGHEYGTVTGRPRRVGWLDLVMVRYSARVSGLTDLAVTRLDTLAGLQKLRVAVAYRDRETGEVVREFPVGLRALARMEPVYEELEGWGEEIARATRYEELPAAARRYVELIEAETGVPVAVLGIGYERHQAIHRRDLFVARTRA</sequence>
<keyword evidence="7 8" id="KW-0342">GTP-binding</keyword>
<evidence type="ECO:0000256" key="6">
    <source>
        <dbReference type="ARBA" id="ARBA00022842"/>
    </source>
</evidence>
<evidence type="ECO:0000256" key="1">
    <source>
        <dbReference type="ARBA" id="ARBA00011738"/>
    </source>
</evidence>
<feature type="binding site" evidence="8">
    <location>
        <begin position="330"/>
        <end position="332"/>
    </location>
    <ligand>
        <name>GTP</name>
        <dbReference type="ChEBI" id="CHEBI:37565"/>
    </ligand>
</feature>
<feature type="binding site" evidence="8">
    <location>
        <begin position="298"/>
        <end position="304"/>
    </location>
    <ligand>
        <name>substrate</name>
    </ligand>
</feature>
<dbReference type="FunFam" id="3.90.170.10:FF:000001">
    <property type="entry name" value="Adenylosuccinate synthetase"/>
    <property type="match status" value="1"/>
</dbReference>
<dbReference type="FunFam" id="1.10.300.10:FF:000001">
    <property type="entry name" value="Adenylosuccinate synthetase"/>
    <property type="match status" value="1"/>
</dbReference>
<comment type="function">
    <text evidence="8">Plays an important role in the de novo pathway of purine nucleotide biosynthesis. Catalyzes the first committed step in the biosynthesis of AMP from IMP.</text>
</comment>
<feature type="binding site" description="in other chain" evidence="8">
    <location>
        <begin position="13"/>
        <end position="16"/>
    </location>
    <ligand>
        <name>IMP</name>
        <dbReference type="ChEBI" id="CHEBI:58053"/>
        <note>ligand shared between dimeric partners</note>
    </ligand>
</feature>
<feature type="binding site" description="in other chain" evidence="8">
    <location>
        <position position="128"/>
    </location>
    <ligand>
        <name>IMP</name>
        <dbReference type="ChEBI" id="CHEBI:58053"/>
        <note>ligand shared between dimeric partners</note>
    </ligand>
</feature>
<feature type="binding site" description="in other chain" evidence="8">
    <location>
        <position position="223"/>
    </location>
    <ligand>
        <name>IMP</name>
        <dbReference type="ChEBI" id="CHEBI:58053"/>
        <note>ligand shared between dimeric partners</note>
    </ligand>
</feature>
<feature type="binding site" evidence="8">
    <location>
        <begin position="414"/>
        <end position="416"/>
    </location>
    <ligand>
        <name>GTP</name>
        <dbReference type="ChEBI" id="CHEBI:37565"/>
    </ligand>
</feature>
<keyword evidence="3 8" id="KW-0479">Metal-binding</keyword>
<feature type="active site" description="Proton donor" evidence="8">
    <location>
        <position position="41"/>
    </location>
</feature>
<keyword evidence="12" id="KW-1185">Reference proteome</keyword>
<dbReference type="SMART" id="SM00788">
    <property type="entry name" value="Adenylsucc_synt"/>
    <property type="match status" value="1"/>
</dbReference>
<dbReference type="CDD" id="cd03108">
    <property type="entry name" value="AdSS"/>
    <property type="match status" value="1"/>
</dbReference>
<dbReference type="SUPFAM" id="SSF52540">
    <property type="entry name" value="P-loop containing nucleoside triphosphate hydrolases"/>
    <property type="match status" value="1"/>
</dbReference>
<dbReference type="NCBIfam" id="TIGR00184">
    <property type="entry name" value="purA"/>
    <property type="match status" value="1"/>
</dbReference>
<dbReference type="GO" id="GO:0005737">
    <property type="term" value="C:cytoplasm"/>
    <property type="evidence" value="ECO:0007669"/>
    <property type="project" value="UniProtKB-SubCell"/>
</dbReference>
<dbReference type="PROSITE" id="PS00513">
    <property type="entry name" value="ADENYLOSUCCIN_SYN_2"/>
    <property type="match status" value="1"/>
</dbReference>
<dbReference type="GO" id="GO:0000287">
    <property type="term" value="F:magnesium ion binding"/>
    <property type="evidence" value="ECO:0007669"/>
    <property type="project" value="UniProtKB-UniRule"/>
</dbReference>
<dbReference type="GO" id="GO:0004019">
    <property type="term" value="F:adenylosuccinate synthase activity"/>
    <property type="evidence" value="ECO:0007669"/>
    <property type="project" value="UniProtKB-UniRule"/>
</dbReference>
<keyword evidence="8" id="KW-0963">Cytoplasm</keyword>
<dbReference type="InterPro" id="IPR018220">
    <property type="entry name" value="Adenylosuccin_syn_GTP-bd"/>
</dbReference>
<dbReference type="InterPro" id="IPR001114">
    <property type="entry name" value="Adenylosuccinate_synthetase"/>
</dbReference>
<comment type="pathway">
    <text evidence="8 10">Purine metabolism; AMP biosynthesis via de novo pathway; AMP from IMP: step 1/2.</text>
</comment>
<dbReference type="Gene3D" id="3.40.440.10">
    <property type="entry name" value="Adenylosuccinate Synthetase, subunit A, domain 1"/>
    <property type="match status" value="1"/>
</dbReference>
<feature type="binding site" evidence="8">
    <location>
        <begin position="40"/>
        <end position="42"/>
    </location>
    <ligand>
        <name>GTP</name>
        <dbReference type="ChEBI" id="CHEBI:37565"/>
    </ligand>
</feature>
<feature type="active site" evidence="9">
    <location>
        <position position="139"/>
    </location>
</feature>
<dbReference type="InterPro" id="IPR042110">
    <property type="entry name" value="Adenylosuccinate_synth_dom2"/>
</dbReference>
<accession>A0AA35CPP3</accession>